<evidence type="ECO:0000259" key="3">
    <source>
        <dbReference type="Pfam" id="PF07589"/>
    </source>
</evidence>
<dbReference type="InterPro" id="IPR013424">
    <property type="entry name" value="Ice-binding_C"/>
</dbReference>
<dbReference type="Pfam" id="PF07589">
    <property type="entry name" value="PEP-CTERM"/>
    <property type="match status" value="1"/>
</dbReference>
<dbReference type="CDD" id="cd01846">
    <property type="entry name" value="fatty_acyltransferase_like"/>
    <property type="match status" value="1"/>
</dbReference>
<dbReference type="InterPro" id="IPR051058">
    <property type="entry name" value="GDSL_Est/Lipase"/>
</dbReference>
<gene>
    <name evidence="4" type="ORF">Q4F19_17100</name>
</gene>
<dbReference type="RefSeq" id="WP_303545121.1">
    <property type="nucleotide sequence ID" value="NZ_JAUOTP010000009.1"/>
</dbReference>
<organism evidence="4 5">
    <name type="scientific">Sphingomonas natans</name>
    <dbReference type="NCBI Taxonomy" id="3063330"/>
    <lineage>
        <taxon>Bacteria</taxon>
        <taxon>Pseudomonadati</taxon>
        <taxon>Pseudomonadota</taxon>
        <taxon>Alphaproteobacteria</taxon>
        <taxon>Sphingomonadales</taxon>
        <taxon>Sphingomonadaceae</taxon>
        <taxon>Sphingomonas</taxon>
    </lineage>
</organism>
<dbReference type="Pfam" id="PF00657">
    <property type="entry name" value="Lipase_GDSL"/>
    <property type="match status" value="1"/>
</dbReference>
<dbReference type="PANTHER" id="PTHR45648:SF22">
    <property type="entry name" value="GDSL LIPASE_ACYLHYDROLASE FAMILY PROTEIN (AFU_ORTHOLOGUE AFUA_4G14700)"/>
    <property type="match status" value="1"/>
</dbReference>
<dbReference type="Proteomes" id="UP001169764">
    <property type="component" value="Unassembled WGS sequence"/>
</dbReference>
<accession>A0ABT8YCM8</accession>
<protein>
    <submittedName>
        <fullName evidence="4">SGNH/GDSL hydrolase family protein</fullName>
    </submittedName>
</protein>
<dbReference type="GO" id="GO:0016787">
    <property type="term" value="F:hydrolase activity"/>
    <property type="evidence" value="ECO:0007669"/>
    <property type="project" value="UniProtKB-KW"/>
</dbReference>
<reference evidence="4" key="1">
    <citation type="submission" date="2023-07" db="EMBL/GenBank/DDBJ databases">
        <authorList>
            <person name="Kim M."/>
        </authorList>
    </citation>
    <scope>NUCLEOTIDE SEQUENCE</scope>
    <source>
        <strain evidence="4">BIUV-7</strain>
    </source>
</reference>
<comment type="caution">
    <text evidence="4">The sequence shown here is derived from an EMBL/GenBank/DDBJ whole genome shotgun (WGS) entry which is preliminary data.</text>
</comment>
<feature type="chain" id="PRO_5045410550" evidence="2">
    <location>
        <begin position="25"/>
        <end position="333"/>
    </location>
</feature>
<keyword evidence="5" id="KW-1185">Reference proteome</keyword>
<dbReference type="InterPro" id="IPR036514">
    <property type="entry name" value="SGNH_hydro_sf"/>
</dbReference>
<proteinExistence type="predicted"/>
<keyword evidence="2" id="KW-0732">Signal</keyword>
<keyword evidence="1 4" id="KW-0378">Hydrolase</keyword>
<dbReference type="InterPro" id="IPR001087">
    <property type="entry name" value="GDSL"/>
</dbReference>
<feature type="domain" description="Ice-binding protein C-terminal" evidence="3">
    <location>
        <begin position="302"/>
        <end position="326"/>
    </location>
</feature>
<dbReference type="NCBIfam" id="NF035944">
    <property type="entry name" value="PEPxxWA-CTERM"/>
    <property type="match status" value="1"/>
</dbReference>
<dbReference type="PANTHER" id="PTHR45648">
    <property type="entry name" value="GDSL LIPASE/ACYLHYDROLASE FAMILY PROTEIN (AFU_ORTHOLOGUE AFUA_4G14700)"/>
    <property type="match status" value="1"/>
</dbReference>
<feature type="signal peptide" evidence="2">
    <location>
        <begin position="1"/>
        <end position="24"/>
    </location>
</feature>
<dbReference type="EMBL" id="JAUOTP010000009">
    <property type="protein sequence ID" value="MDO6416106.1"/>
    <property type="molecule type" value="Genomic_DNA"/>
</dbReference>
<name>A0ABT8YCM8_9SPHN</name>
<evidence type="ECO:0000256" key="1">
    <source>
        <dbReference type="ARBA" id="ARBA00022801"/>
    </source>
</evidence>
<evidence type="ECO:0000313" key="5">
    <source>
        <dbReference type="Proteomes" id="UP001169764"/>
    </source>
</evidence>
<dbReference type="Gene3D" id="3.40.50.1110">
    <property type="entry name" value="SGNH hydrolase"/>
    <property type="match status" value="1"/>
</dbReference>
<dbReference type="SUPFAM" id="SSF52266">
    <property type="entry name" value="SGNH hydrolase"/>
    <property type="match status" value="1"/>
</dbReference>
<evidence type="ECO:0000313" key="4">
    <source>
        <dbReference type="EMBL" id="MDO6416106.1"/>
    </source>
</evidence>
<evidence type="ECO:0000256" key="2">
    <source>
        <dbReference type="SAM" id="SignalP"/>
    </source>
</evidence>
<sequence length="333" mass="34121">MVALLRNIACFVLLAAGSVSPASAASYPGLYVFGDSLVDVGNAFYGSNGTQANPVNGYSDLRFTNGLNFADYLAQAVGAPALQPAFLGGTGVAVGGSTAQFSDPLDQNISFLEQIAYLTNFVAPSISNDALVLVTFGGNDVRNTIGTAGPVDFKMSGDDFATGLAALYGLGARNFVITGSPDIGLLPISIATAGAIPDRLAELTARSEDISALFEAKSGGLAVLPGANVTFFDLFAYEHALLADPTVFGLPSTLDSTAPCQIVGGGSPQTANCTNSLYFDPVHPTTQVHQAIANAIIAELGAVPEPATWMTMILGFGVVGFVLRQRGSVIALG</sequence>